<feature type="coiled-coil region" evidence="3">
    <location>
        <begin position="45"/>
        <end position="72"/>
    </location>
</feature>
<name>A0ABS0YI20_9BACT</name>
<reference evidence="5 6" key="1">
    <citation type="submission" date="2020-12" db="EMBL/GenBank/DDBJ databases">
        <title>Geomonas sp. Red421, isolated from paddy soil.</title>
        <authorList>
            <person name="Xu Z."/>
            <person name="Zhang Z."/>
            <person name="Masuda Y."/>
            <person name="Itoh H."/>
            <person name="Senoo K."/>
        </authorList>
    </citation>
    <scope>NUCLEOTIDE SEQUENCE [LARGE SCALE GENOMIC DNA]</scope>
    <source>
        <strain evidence="5 6">Red421</strain>
    </source>
</reference>
<evidence type="ECO:0000256" key="2">
    <source>
        <dbReference type="ARBA" id="ARBA00022729"/>
    </source>
</evidence>
<evidence type="ECO:0000313" key="5">
    <source>
        <dbReference type="EMBL" id="MBJ6751908.1"/>
    </source>
</evidence>
<evidence type="ECO:0000313" key="6">
    <source>
        <dbReference type="Proteomes" id="UP000614714"/>
    </source>
</evidence>
<keyword evidence="3" id="KW-0175">Coiled coil</keyword>
<accession>A0ABS0YI20</accession>
<dbReference type="Pfam" id="PF03938">
    <property type="entry name" value="OmpH"/>
    <property type="match status" value="1"/>
</dbReference>
<feature type="chain" id="PRO_5045401586" evidence="4">
    <location>
        <begin position="21"/>
        <end position="171"/>
    </location>
</feature>
<organism evidence="5 6">
    <name type="scientific">Geomonas anaerohicana</name>
    <dbReference type="NCBI Taxonomy" id="2798583"/>
    <lineage>
        <taxon>Bacteria</taxon>
        <taxon>Pseudomonadati</taxon>
        <taxon>Thermodesulfobacteriota</taxon>
        <taxon>Desulfuromonadia</taxon>
        <taxon>Geobacterales</taxon>
        <taxon>Geobacteraceae</taxon>
        <taxon>Geomonas</taxon>
    </lineage>
</organism>
<evidence type="ECO:0000256" key="1">
    <source>
        <dbReference type="ARBA" id="ARBA00009091"/>
    </source>
</evidence>
<dbReference type="Gene3D" id="3.30.910.20">
    <property type="entry name" value="Skp domain"/>
    <property type="match status" value="1"/>
</dbReference>
<comment type="similarity">
    <text evidence="1">Belongs to the Skp family.</text>
</comment>
<protein>
    <submittedName>
        <fullName evidence="5">OmpH family outer membrane protein</fullName>
    </submittedName>
</protein>
<gene>
    <name evidence="5" type="ORF">JFN91_16945</name>
</gene>
<dbReference type="Proteomes" id="UP000614714">
    <property type="component" value="Unassembled WGS sequence"/>
</dbReference>
<keyword evidence="2 4" id="KW-0732">Signal</keyword>
<dbReference type="SMART" id="SM00935">
    <property type="entry name" value="OmpH"/>
    <property type="match status" value="1"/>
</dbReference>
<dbReference type="InterPro" id="IPR005632">
    <property type="entry name" value="Chaperone_Skp"/>
</dbReference>
<keyword evidence="6" id="KW-1185">Reference proteome</keyword>
<sequence>MKRFIVAISLVLALPLSVMAADGSKIGSVDIQKVLSQSDAGKEAKDQLMQKASKYEAEKAAKEAELLKLKGELESQGTALLNESARSAKDRDYQKGMKEYQRFLKDAQDDLQLKNGEYTNKILDEIGKVVQDFGRKSGYTAIFSRETMVYIDPSADVTDAVLKAFNESRKK</sequence>
<evidence type="ECO:0000256" key="3">
    <source>
        <dbReference type="SAM" id="Coils"/>
    </source>
</evidence>
<dbReference type="PANTHER" id="PTHR35089">
    <property type="entry name" value="CHAPERONE PROTEIN SKP"/>
    <property type="match status" value="1"/>
</dbReference>
<feature type="signal peptide" evidence="4">
    <location>
        <begin position="1"/>
        <end position="20"/>
    </location>
</feature>
<comment type="caution">
    <text evidence="5">The sequence shown here is derived from an EMBL/GenBank/DDBJ whole genome shotgun (WGS) entry which is preliminary data.</text>
</comment>
<dbReference type="InterPro" id="IPR024930">
    <property type="entry name" value="Skp_dom_sf"/>
</dbReference>
<proteinExistence type="inferred from homology"/>
<dbReference type="PANTHER" id="PTHR35089:SF1">
    <property type="entry name" value="CHAPERONE PROTEIN SKP"/>
    <property type="match status" value="1"/>
</dbReference>
<dbReference type="EMBL" id="JAEMHL010000010">
    <property type="protein sequence ID" value="MBJ6751908.1"/>
    <property type="molecule type" value="Genomic_DNA"/>
</dbReference>
<dbReference type="SUPFAM" id="SSF111384">
    <property type="entry name" value="OmpH-like"/>
    <property type="match status" value="1"/>
</dbReference>
<dbReference type="RefSeq" id="WP_199390379.1">
    <property type="nucleotide sequence ID" value="NZ_JAEMHL010000010.1"/>
</dbReference>
<evidence type="ECO:0000256" key="4">
    <source>
        <dbReference type="SAM" id="SignalP"/>
    </source>
</evidence>